<name>B8M8A2_TALSN</name>
<dbReference type="Proteomes" id="UP000001745">
    <property type="component" value="Unassembled WGS sequence"/>
</dbReference>
<protein>
    <recommendedName>
        <fullName evidence="2">NWD NACHT-NTPase N-terminal domain-containing protein</fullName>
    </recommendedName>
</protein>
<feature type="compositionally biased region" description="Basic and acidic residues" evidence="1">
    <location>
        <begin position="28"/>
        <end position="40"/>
    </location>
</feature>
<evidence type="ECO:0000313" key="4">
    <source>
        <dbReference type="Proteomes" id="UP000001745"/>
    </source>
</evidence>
<keyword evidence="4" id="KW-1185">Reference proteome</keyword>
<dbReference type="AlphaFoldDB" id="B8M8A2"/>
<dbReference type="Pfam" id="PF17100">
    <property type="entry name" value="NACHT_N"/>
    <property type="match status" value="1"/>
</dbReference>
<dbReference type="InterPro" id="IPR031359">
    <property type="entry name" value="NACHT_N"/>
</dbReference>
<evidence type="ECO:0000313" key="3">
    <source>
        <dbReference type="EMBL" id="EED20415.1"/>
    </source>
</evidence>
<dbReference type="RefSeq" id="XP_002480849.1">
    <property type="nucleotide sequence ID" value="XM_002480804.1"/>
</dbReference>
<evidence type="ECO:0000256" key="1">
    <source>
        <dbReference type="SAM" id="MobiDB-lite"/>
    </source>
</evidence>
<evidence type="ECO:0000259" key="2">
    <source>
        <dbReference type="Pfam" id="PF17100"/>
    </source>
</evidence>
<organism evidence="3 4">
    <name type="scientific">Talaromyces stipitatus (strain ATCC 10500 / CBS 375.48 / QM 6759 / NRRL 1006)</name>
    <name type="common">Penicillium stipitatum</name>
    <dbReference type="NCBI Taxonomy" id="441959"/>
    <lineage>
        <taxon>Eukaryota</taxon>
        <taxon>Fungi</taxon>
        <taxon>Dikarya</taxon>
        <taxon>Ascomycota</taxon>
        <taxon>Pezizomycotina</taxon>
        <taxon>Eurotiomycetes</taxon>
        <taxon>Eurotiomycetidae</taxon>
        <taxon>Eurotiales</taxon>
        <taxon>Trichocomaceae</taxon>
        <taxon>Talaromyces</taxon>
        <taxon>Talaromyces sect. Talaromyces</taxon>
    </lineage>
</organism>
<sequence>MSKSVKHSMLEKFRERFPLGKRQLSIKARESLQLESKSKTDSQPTHNTDDEDDEDLWTLAYNLLKKGTPTLVEKYNRKVLSLKCINKNSSDPLSDIETTREIVSALAKAHEDKQWNVPREQVEKLVKFALGCNSIIRLAAKSQPYTTLAWSGVSVFLSLLSDGLEQAEVMLDGFNCTYLKVSIIKLYELILKYQAIVICRLPEGQMKRAWDATDARWKDER</sequence>
<dbReference type="EMBL" id="EQ962654">
    <property type="protein sequence ID" value="EED20415.1"/>
    <property type="molecule type" value="Genomic_DNA"/>
</dbReference>
<dbReference type="InParanoid" id="B8M8A2"/>
<feature type="region of interest" description="Disordered" evidence="1">
    <location>
        <begin position="28"/>
        <end position="52"/>
    </location>
</feature>
<dbReference type="HOGENOM" id="CLU_1251414_0_0_1"/>
<dbReference type="OrthoDB" id="4845674at2759"/>
<proteinExistence type="predicted"/>
<dbReference type="GeneID" id="8101912"/>
<accession>B8M8A2</accession>
<dbReference type="STRING" id="441959.B8M8A2"/>
<gene>
    <name evidence="3" type="ORF">TSTA_036410</name>
</gene>
<dbReference type="PhylomeDB" id="B8M8A2"/>
<feature type="domain" description="NWD NACHT-NTPase N-terminal" evidence="2">
    <location>
        <begin position="54"/>
        <end position="175"/>
    </location>
</feature>
<dbReference type="VEuPathDB" id="FungiDB:TSTA_036410"/>
<reference evidence="4" key="1">
    <citation type="journal article" date="2015" name="Genome Announc.">
        <title>Genome sequence of the AIDS-associated pathogen Penicillium marneffei (ATCC18224) and its near taxonomic relative Talaromyces stipitatus (ATCC10500).</title>
        <authorList>
            <person name="Nierman W.C."/>
            <person name="Fedorova-Abrams N.D."/>
            <person name="Andrianopoulos A."/>
        </authorList>
    </citation>
    <scope>NUCLEOTIDE SEQUENCE [LARGE SCALE GENOMIC DNA]</scope>
    <source>
        <strain evidence="4">ATCC 10500 / CBS 375.48 / QM 6759 / NRRL 1006</strain>
    </source>
</reference>
<dbReference type="eggNOG" id="ENOG502R933">
    <property type="taxonomic scope" value="Eukaryota"/>
</dbReference>